<dbReference type="AlphaFoldDB" id="A0A1I6ZXW2"/>
<evidence type="ECO:0000259" key="1">
    <source>
        <dbReference type="Pfam" id="PF19573"/>
    </source>
</evidence>
<name>A0A1I6ZXW2_9FLAO</name>
<evidence type="ECO:0000313" key="2">
    <source>
        <dbReference type="EMBL" id="SFT67489.1"/>
    </source>
</evidence>
<dbReference type="InterPro" id="IPR045743">
    <property type="entry name" value="DUF6089"/>
</dbReference>
<dbReference type="Pfam" id="PF19573">
    <property type="entry name" value="DUF6089"/>
    <property type="match status" value="1"/>
</dbReference>
<evidence type="ECO:0000313" key="3">
    <source>
        <dbReference type="Proteomes" id="UP000236454"/>
    </source>
</evidence>
<reference evidence="2 3" key="1">
    <citation type="submission" date="2016-10" db="EMBL/GenBank/DDBJ databases">
        <authorList>
            <person name="de Groot N.N."/>
        </authorList>
    </citation>
    <scope>NUCLEOTIDE SEQUENCE [LARGE SCALE GENOMIC DNA]</scope>
    <source>
        <strain evidence="2 3">CGMCC 1.7005</strain>
    </source>
</reference>
<dbReference type="STRING" id="477690.SAMN05216474_1711"/>
<dbReference type="EMBL" id="FPAS01000002">
    <property type="protein sequence ID" value="SFT67489.1"/>
    <property type="molecule type" value="Genomic_DNA"/>
</dbReference>
<keyword evidence="3" id="KW-1185">Reference proteome</keyword>
<proteinExistence type="predicted"/>
<organism evidence="2 3">
    <name type="scientific">Lishizhenia tianjinensis</name>
    <dbReference type="NCBI Taxonomy" id="477690"/>
    <lineage>
        <taxon>Bacteria</taxon>
        <taxon>Pseudomonadati</taxon>
        <taxon>Bacteroidota</taxon>
        <taxon>Flavobacteriia</taxon>
        <taxon>Flavobacteriales</taxon>
        <taxon>Crocinitomicaceae</taxon>
        <taxon>Lishizhenia</taxon>
    </lineage>
</organism>
<dbReference type="RefSeq" id="WP_090248303.1">
    <property type="nucleotide sequence ID" value="NZ_FPAS01000002.1"/>
</dbReference>
<dbReference type="Proteomes" id="UP000236454">
    <property type="component" value="Unassembled WGS sequence"/>
</dbReference>
<protein>
    <recommendedName>
        <fullName evidence="1">DUF6089 domain-containing protein</fullName>
    </recommendedName>
</protein>
<dbReference type="OrthoDB" id="654178at2"/>
<feature type="domain" description="DUF6089" evidence="1">
    <location>
        <begin position="31"/>
        <end position="141"/>
    </location>
</feature>
<sequence>MNQVFRIITFLLLLVVVPLKNYAQHDHFWSKSELGFTVGGSYYIGDLNRFGHFNNSNLSGGLIFRHNYNSRVALRVSLTYGKVEAYDSLANNDYQLNRNLSFESTIFEGAVGFEFNYFNYKIGNKKYYATPFMFAQVGMARINPKAELNGELHELQPLGTEGQGTELNGNDYYSRMQLVVPMGFGFKINLGEKAAVNIQYGIRKTFTDYLDDVGDFYVDNIALGSRNGDLSAAFADRSATLNPAGSKRGNPNTKDWYSTFGIGLSFKLGSPRTCSFRTEQRNRHIIWWKNL</sequence>
<gene>
    <name evidence="2" type="ORF">SAMN05216474_1711</name>
</gene>
<accession>A0A1I6ZXW2</accession>